<dbReference type="AlphaFoldDB" id="A0A5B8VPL5"/>
<feature type="domain" description="DUF4397" evidence="1">
    <location>
        <begin position="40"/>
        <end position="154"/>
    </location>
</feature>
<dbReference type="PROSITE" id="PS51257">
    <property type="entry name" value="PROKAR_LIPOPROTEIN"/>
    <property type="match status" value="1"/>
</dbReference>
<organism evidence="2 3">
    <name type="scientific">Arachidicoccus ginsenosidivorans</name>
    <dbReference type="NCBI Taxonomy" id="496057"/>
    <lineage>
        <taxon>Bacteria</taxon>
        <taxon>Pseudomonadati</taxon>
        <taxon>Bacteroidota</taxon>
        <taxon>Chitinophagia</taxon>
        <taxon>Chitinophagales</taxon>
        <taxon>Chitinophagaceae</taxon>
        <taxon>Arachidicoccus</taxon>
    </lineage>
</organism>
<protein>
    <submittedName>
        <fullName evidence="2">DUF4397 domain-containing protein</fullName>
    </submittedName>
</protein>
<dbReference type="InterPro" id="IPR025510">
    <property type="entry name" value="DUF4397"/>
</dbReference>
<dbReference type="Proteomes" id="UP000321291">
    <property type="component" value="Chromosome"/>
</dbReference>
<keyword evidence="3" id="KW-1185">Reference proteome</keyword>
<evidence type="ECO:0000313" key="3">
    <source>
        <dbReference type="Proteomes" id="UP000321291"/>
    </source>
</evidence>
<gene>
    <name evidence="2" type="ORF">FSB73_18710</name>
</gene>
<dbReference type="RefSeq" id="WP_146785675.1">
    <property type="nucleotide sequence ID" value="NZ_CP042434.1"/>
</dbReference>
<evidence type="ECO:0000313" key="2">
    <source>
        <dbReference type="EMBL" id="QEC73389.1"/>
    </source>
</evidence>
<dbReference type="EMBL" id="CP042434">
    <property type="protein sequence ID" value="QEC73389.1"/>
    <property type="molecule type" value="Genomic_DNA"/>
</dbReference>
<accession>A0A5B8VPL5</accession>
<sequence>MKKMIEKAINLRMWLILAIAAISISSCLKDDNNSYSVQVAGVALINAAPGSGALDFISDGNRNYLPTTFAYDTVLSYRSAYPGFRVFGVTLHNSNELLGSQQFYLEPGVAYSLFVTDTIGDIKLALLKDSLGDQDSTMATIRFANMSADAPNLTLELSGGGQTSSLEAVAYSKASKFSSIAPGEDYTLKLINSETQKINSETQKVIATKSAVTLKKAKIYTIWAKGILSSTDSKTKIGLAVMENE</sequence>
<proteinExistence type="predicted"/>
<reference evidence="2 3" key="1">
    <citation type="journal article" date="2017" name="Int. J. Syst. Evol. Microbiol.">
        <title>Arachidicoccus ginsenosidivorans sp. nov., with ginsenoside-converting activity isolated from ginseng cultivating soil.</title>
        <authorList>
            <person name="Siddiqi M.Z."/>
            <person name="Aslam Z."/>
            <person name="Im W.T."/>
        </authorList>
    </citation>
    <scope>NUCLEOTIDE SEQUENCE [LARGE SCALE GENOMIC DNA]</scope>
    <source>
        <strain evidence="2 3">Gsoil 809</strain>
    </source>
</reference>
<dbReference type="KEGG" id="agi:FSB73_18710"/>
<evidence type="ECO:0000259" key="1">
    <source>
        <dbReference type="Pfam" id="PF14344"/>
    </source>
</evidence>
<dbReference type="Pfam" id="PF14344">
    <property type="entry name" value="DUF4397"/>
    <property type="match status" value="1"/>
</dbReference>
<name>A0A5B8VPL5_9BACT</name>
<dbReference type="OrthoDB" id="652342at2"/>